<dbReference type="AlphaFoldDB" id="A0AAV8S020"/>
<keyword evidence="3" id="KW-1185">Reference proteome</keyword>
<dbReference type="Proteomes" id="UP001222027">
    <property type="component" value="Unassembled WGS sequence"/>
</dbReference>
<organism evidence="2 3">
    <name type="scientific">Ensete ventricosum</name>
    <name type="common">Abyssinian banana</name>
    <name type="synonym">Musa ensete</name>
    <dbReference type="NCBI Taxonomy" id="4639"/>
    <lineage>
        <taxon>Eukaryota</taxon>
        <taxon>Viridiplantae</taxon>
        <taxon>Streptophyta</taxon>
        <taxon>Embryophyta</taxon>
        <taxon>Tracheophyta</taxon>
        <taxon>Spermatophyta</taxon>
        <taxon>Magnoliopsida</taxon>
        <taxon>Liliopsida</taxon>
        <taxon>Zingiberales</taxon>
        <taxon>Musaceae</taxon>
        <taxon>Ensete</taxon>
    </lineage>
</organism>
<gene>
    <name evidence="2" type="ORF">OPV22_003140</name>
</gene>
<protein>
    <submittedName>
        <fullName evidence="2">Uncharacterized protein</fullName>
    </submittedName>
</protein>
<feature type="compositionally biased region" description="Acidic residues" evidence="1">
    <location>
        <begin position="36"/>
        <end position="46"/>
    </location>
</feature>
<sequence length="92" mass="10639">MSCRLRLYLHVVDHLFHGRGDKEERTTGSRQQQQLQEEEEEESDDDLQIRFSVPYYLVCSVVILAADRLRADRIPLISPPTDLEKRGGVQEG</sequence>
<evidence type="ECO:0000256" key="1">
    <source>
        <dbReference type="SAM" id="MobiDB-lite"/>
    </source>
</evidence>
<name>A0AAV8S020_ENSVE</name>
<proteinExistence type="predicted"/>
<comment type="caution">
    <text evidence="2">The sequence shown here is derived from an EMBL/GenBank/DDBJ whole genome shotgun (WGS) entry which is preliminary data.</text>
</comment>
<evidence type="ECO:0000313" key="3">
    <source>
        <dbReference type="Proteomes" id="UP001222027"/>
    </source>
</evidence>
<evidence type="ECO:0000313" key="2">
    <source>
        <dbReference type="EMBL" id="KAJ8512706.1"/>
    </source>
</evidence>
<dbReference type="EMBL" id="JAQQAF010000001">
    <property type="protein sequence ID" value="KAJ8512706.1"/>
    <property type="molecule type" value="Genomic_DNA"/>
</dbReference>
<feature type="region of interest" description="Disordered" evidence="1">
    <location>
        <begin position="20"/>
        <end position="46"/>
    </location>
</feature>
<reference evidence="2 3" key="1">
    <citation type="submission" date="2022-12" db="EMBL/GenBank/DDBJ databases">
        <title>Chromosome-scale assembly of the Ensete ventricosum genome.</title>
        <authorList>
            <person name="Dussert Y."/>
            <person name="Stocks J."/>
            <person name="Wendawek A."/>
            <person name="Woldeyes F."/>
            <person name="Nichols R.A."/>
            <person name="Borrell J.S."/>
        </authorList>
    </citation>
    <scope>NUCLEOTIDE SEQUENCE [LARGE SCALE GENOMIC DNA]</scope>
    <source>
        <strain evidence="3">cv. Maze</strain>
        <tissue evidence="2">Seeds</tissue>
    </source>
</reference>
<accession>A0AAV8S020</accession>